<evidence type="ECO:0000256" key="2">
    <source>
        <dbReference type="ARBA" id="ARBA00022676"/>
    </source>
</evidence>
<evidence type="ECO:0000256" key="1">
    <source>
        <dbReference type="ARBA" id="ARBA00006739"/>
    </source>
</evidence>
<comment type="caution">
    <text evidence="5">The sequence shown here is derived from an EMBL/GenBank/DDBJ whole genome shotgun (WGS) entry which is preliminary data.</text>
</comment>
<dbReference type="EMBL" id="JAAGAB010000004">
    <property type="protein sequence ID" value="NDV02851.1"/>
    <property type="molecule type" value="Genomic_DNA"/>
</dbReference>
<keyword evidence="3 5" id="KW-0808">Transferase</keyword>
<keyword evidence="2" id="KW-0328">Glycosyltransferase</keyword>
<sequence length="397" mass="42795">MRTSVIVVSHGRSQALARALTALEQLTTPEFELVVVADGPGIAAAGRAGRIKAIRFDEANISAARNLGLAAAAGEAVAFLDDDAVPLPDWLDRLVAPLSAGAAASTGYVIGRNGFTFQHRARRIRADATHLPLPDAPGLYPPEDGAPVKTEGTNMAFRRAALAAIGGFDPAYRFYLDEADVNLRLMAPTAVVPEAIVHHGFMASARRRDDRVPLDLTEIGASLVVFLRRHGADEATMARRIFDQLAEEQSRIFRHLRARRISRRKAREIVQGFVAGTDAGKACPLPPLAPLTEVPPPWLPFHPACTGATRRFSGRPWSLPALRKEAAAAVAGGHRAELFVFSPSTLYHRLSFTGAGVWEQRGGLWGKAGRNDPLVQVATFATRLRRESAKAPLRAAD</sequence>
<evidence type="ECO:0000313" key="6">
    <source>
        <dbReference type="Proteomes" id="UP000474757"/>
    </source>
</evidence>
<organism evidence="5 6">
    <name type="scientific">Pseudoroseicyclus tamaricis</name>
    <dbReference type="NCBI Taxonomy" id="2705421"/>
    <lineage>
        <taxon>Bacteria</taxon>
        <taxon>Pseudomonadati</taxon>
        <taxon>Pseudomonadota</taxon>
        <taxon>Alphaproteobacteria</taxon>
        <taxon>Rhodobacterales</taxon>
        <taxon>Paracoccaceae</taxon>
        <taxon>Pseudoroseicyclus</taxon>
    </lineage>
</organism>
<dbReference type="RefSeq" id="WP_163896154.1">
    <property type="nucleotide sequence ID" value="NZ_JAAFYS010000004.1"/>
</dbReference>
<dbReference type="Proteomes" id="UP000474757">
    <property type="component" value="Unassembled WGS sequence"/>
</dbReference>
<gene>
    <name evidence="5" type="ORF">GZA08_17950</name>
</gene>
<feature type="domain" description="Glycosyltransferase 2-like" evidence="4">
    <location>
        <begin position="4"/>
        <end position="162"/>
    </location>
</feature>
<protein>
    <submittedName>
        <fullName evidence="5">Glycosyltransferase family 2 protein</fullName>
    </submittedName>
</protein>
<name>A0A6B2JMN6_9RHOB</name>
<comment type="similarity">
    <text evidence="1">Belongs to the glycosyltransferase 2 family.</text>
</comment>
<evidence type="ECO:0000313" key="5">
    <source>
        <dbReference type="EMBL" id="NDV02851.1"/>
    </source>
</evidence>
<dbReference type="Pfam" id="PF00535">
    <property type="entry name" value="Glycos_transf_2"/>
    <property type="match status" value="1"/>
</dbReference>
<keyword evidence="6" id="KW-1185">Reference proteome</keyword>
<dbReference type="PANTHER" id="PTHR43179:SF12">
    <property type="entry name" value="GALACTOFURANOSYLTRANSFERASE GLFT2"/>
    <property type="match status" value="1"/>
</dbReference>
<dbReference type="Gene3D" id="3.90.550.10">
    <property type="entry name" value="Spore Coat Polysaccharide Biosynthesis Protein SpsA, Chain A"/>
    <property type="match status" value="1"/>
</dbReference>
<dbReference type="InterPro" id="IPR029044">
    <property type="entry name" value="Nucleotide-diphossugar_trans"/>
</dbReference>
<evidence type="ECO:0000259" key="4">
    <source>
        <dbReference type="Pfam" id="PF00535"/>
    </source>
</evidence>
<reference evidence="5 6" key="1">
    <citation type="submission" date="2020-02" db="EMBL/GenBank/DDBJ databases">
        <title>Pseudoroseicyclus tamarix, sp. nov., isolated from offshore sediment of a Tamarix chinensis forest.</title>
        <authorList>
            <person name="Gai Y."/>
        </authorList>
    </citation>
    <scope>NUCLEOTIDE SEQUENCE [LARGE SCALE GENOMIC DNA]</scope>
    <source>
        <strain evidence="5 6">CLL3-39</strain>
    </source>
</reference>
<dbReference type="SUPFAM" id="SSF53448">
    <property type="entry name" value="Nucleotide-diphospho-sugar transferases"/>
    <property type="match status" value="1"/>
</dbReference>
<evidence type="ECO:0000256" key="3">
    <source>
        <dbReference type="ARBA" id="ARBA00022679"/>
    </source>
</evidence>
<dbReference type="AlphaFoldDB" id="A0A6B2JMN6"/>
<dbReference type="PANTHER" id="PTHR43179">
    <property type="entry name" value="RHAMNOSYLTRANSFERASE WBBL"/>
    <property type="match status" value="1"/>
</dbReference>
<accession>A0A6B2JMN6</accession>
<dbReference type="InterPro" id="IPR001173">
    <property type="entry name" value="Glyco_trans_2-like"/>
</dbReference>
<proteinExistence type="inferred from homology"/>
<dbReference type="GO" id="GO:0016757">
    <property type="term" value="F:glycosyltransferase activity"/>
    <property type="evidence" value="ECO:0007669"/>
    <property type="project" value="UniProtKB-KW"/>
</dbReference>